<evidence type="ECO:0000313" key="6">
    <source>
        <dbReference type="Proteomes" id="UP000287947"/>
    </source>
</evidence>
<protein>
    <recommendedName>
        <fullName evidence="2">Replication-associated protein</fullName>
    </recommendedName>
</protein>
<evidence type="ECO:0000256" key="2">
    <source>
        <dbReference type="ARBA" id="ARBA00014531"/>
    </source>
</evidence>
<dbReference type="Pfam" id="PF00910">
    <property type="entry name" value="RNA_helicase"/>
    <property type="match status" value="1"/>
</dbReference>
<dbReference type="KEGG" id="vg:22276016"/>
<keyword evidence="3" id="KW-1048">Host nucleus</keyword>
<sequence>MSISSSVLDSLIGTEVKTEDDVSEYSDELTVLSKKDRVRACIVTLFPSDSNQRWLRPETYFTNVAVIANWCGQFEKGGHTEKLHCHIWVEFFNQYPHRFTDLCNLFQIAVGTHPNIRKPIHRLSNKSRKCAVNYVLKPTTRLDVDHAQYIWPFNRQTLSFDQLLWDSKRPKPTKKEDDVEKQRLHIESKPRWWSWDQILHENTASKQLLCLCSWGKKYHEGRHAETARRQIAHVVIMYGAGGTGKTTLAHSWDIIEGEDKQERYYRRNPDDGAFWGGGKTAYKGQRIVHLEEFCGQEQFSRFKEICDLGKEGPPVNIKQGGSQLNHDTVIITSNHHPASWYHKIWESEPKQFHPFWRRITQVWFFPSHRPDGSLNIPDQDNPPFYLDQTEDWVKFQGDFNSATNHANKHWPLKELSTFFDPSS</sequence>
<dbReference type="Gene3D" id="3.40.50.300">
    <property type="entry name" value="P-loop containing nucleotide triphosphate hydrolases"/>
    <property type="match status" value="1"/>
</dbReference>
<dbReference type="EMBL" id="KF133809">
    <property type="protein sequence ID" value="AGS36182.1"/>
    <property type="molecule type" value="Genomic_DNA"/>
</dbReference>
<dbReference type="GeneID" id="22276016"/>
<dbReference type="RefSeq" id="YP_009109635.1">
    <property type="nucleotide sequence ID" value="NC_025707.1"/>
</dbReference>
<keyword evidence="6" id="KW-1185">Reference proteome</keyword>
<dbReference type="InterPro" id="IPR000605">
    <property type="entry name" value="Helicase_SF3_ssDNA/RNA_vir"/>
</dbReference>
<dbReference type="GO" id="GO:0003724">
    <property type="term" value="F:RNA helicase activity"/>
    <property type="evidence" value="ECO:0007669"/>
    <property type="project" value="InterPro"/>
</dbReference>
<reference evidence="5 6" key="1">
    <citation type="journal article" date="2014" name="Environ. Microbiol.">
        <title>Comparative metagenomics: natural populations of induced prophages demonstrate highly unique, lower diversity viral sequences.</title>
        <authorList>
            <person name="McDaniel L.D."/>
            <person name="Rosario K."/>
            <person name="Breitbart M."/>
            <person name="Paul J.H."/>
        </authorList>
    </citation>
    <scope>NUCLEOTIDE SEQUENCE [LARGE SCALE GENOMIC DNA]</scope>
</reference>
<evidence type="ECO:0000259" key="4">
    <source>
        <dbReference type="Pfam" id="PF00910"/>
    </source>
</evidence>
<name>S5TNB3_9VIRU</name>
<dbReference type="Proteomes" id="UP000287947">
    <property type="component" value="Segment"/>
</dbReference>
<accession>S5TNB3</accession>
<dbReference type="OrthoDB" id="7622at10239"/>
<feature type="domain" description="Helicase superfamily 3 single-stranded DNA/RNA virus" evidence="4">
    <location>
        <begin position="235"/>
        <end position="335"/>
    </location>
</feature>
<organism evidence="5 6">
    <name type="scientific">Bacillariodnavirus LDMD-2013</name>
    <dbReference type="NCBI Taxonomy" id="1379694"/>
    <lineage>
        <taxon>Viruses</taxon>
        <taxon>Monodnaviria</taxon>
        <taxon>Shotokuvirae</taxon>
        <taxon>Cressdnaviricota</taxon>
        <taxon>Arfiviricetes</taxon>
        <taxon>Baphyvirales</taxon>
        <taxon>Bacilladnaviridae</taxon>
        <taxon>Seawadnavirus</taxon>
        <taxon>Seawadnavirus kuhtahan</taxon>
    </lineage>
</organism>
<dbReference type="GO" id="GO:0042025">
    <property type="term" value="C:host cell nucleus"/>
    <property type="evidence" value="ECO:0007669"/>
    <property type="project" value="UniProtKB-SubCell"/>
</dbReference>
<proteinExistence type="predicted"/>
<evidence type="ECO:0000256" key="3">
    <source>
        <dbReference type="ARBA" id="ARBA00022562"/>
    </source>
</evidence>
<evidence type="ECO:0000313" key="5">
    <source>
        <dbReference type="EMBL" id="AGS36182.1"/>
    </source>
</evidence>
<evidence type="ECO:0000256" key="1">
    <source>
        <dbReference type="ARBA" id="ARBA00004147"/>
    </source>
</evidence>
<dbReference type="InterPro" id="IPR027417">
    <property type="entry name" value="P-loop_NTPase"/>
</dbReference>
<dbReference type="SUPFAM" id="SSF52540">
    <property type="entry name" value="P-loop containing nucleoside triphosphate hydrolases"/>
    <property type="match status" value="1"/>
</dbReference>
<comment type="subcellular location">
    <subcellularLocation>
        <location evidence="1">Host nucleus</location>
    </subcellularLocation>
</comment>
<dbReference type="GO" id="GO:0003723">
    <property type="term" value="F:RNA binding"/>
    <property type="evidence" value="ECO:0007669"/>
    <property type="project" value="InterPro"/>
</dbReference>